<dbReference type="Pfam" id="PF04149">
    <property type="entry name" value="DUF397"/>
    <property type="match status" value="1"/>
</dbReference>
<organism evidence="2 3">
    <name type="scientific">Actinomadura meyerae</name>
    <dbReference type="NCBI Taxonomy" id="240840"/>
    <lineage>
        <taxon>Bacteria</taxon>
        <taxon>Bacillati</taxon>
        <taxon>Actinomycetota</taxon>
        <taxon>Actinomycetes</taxon>
        <taxon>Streptosporangiales</taxon>
        <taxon>Thermomonosporaceae</taxon>
        <taxon>Actinomadura</taxon>
    </lineage>
</organism>
<dbReference type="RefSeq" id="WP_089330607.1">
    <property type="nucleotide sequence ID" value="NZ_FZOR01000056.1"/>
</dbReference>
<name>A0A239NZP4_9ACTN</name>
<evidence type="ECO:0000313" key="3">
    <source>
        <dbReference type="Proteomes" id="UP000198318"/>
    </source>
</evidence>
<gene>
    <name evidence="2" type="ORF">SAMN05443665_105614</name>
</gene>
<sequence length="70" mass="7594">MVYGSNREAALNWRKSSASADENACVEVAAFGPSVLVRDSRDHSAGVIVLGRAQWNAFMDALRDGAVDRR</sequence>
<accession>A0A239NZP4</accession>
<proteinExistence type="predicted"/>
<dbReference type="Proteomes" id="UP000198318">
    <property type="component" value="Unassembled WGS sequence"/>
</dbReference>
<reference evidence="2 3" key="1">
    <citation type="submission" date="2017-06" db="EMBL/GenBank/DDBJ databases">
        <authorList>
            <person name="Kim H.J."/>
            <person name="Triplett B.A."/>
        </authorList>
    </citation>
    <scope>NUCLEOTIDE SEQUENCE [LARGE SCALE GENOMIC DNA]</scope>
    <source>
        <strain evidence="2 3">DSM 44715</strain>
    </source>
</reference>
<evidence type="ECO:0000313" key="2">
    <source>
        <dbReference type="EMBL" id="SNT60192.1"/>
    </source>
</evidence>
<keyword evidence="3" id="KW-1185">Reference proteome</keyword>
<dbReference type="OrthoDB" id="3542324at2"/>
<dbReference type="EMBL" id="FZOR01000056">
    <property type="protein sequence ID" value="SNT60192.1"/>
    <property type="molecule type" value="Genomic_DNA"/>
</dbReference>
<dbReference type="InterPro" id="IPR007278">
    <property type="entry name" value="DUF397"/>
</dbReference>
<feature type="domain" description="DUF397" evidence="1">
    <location>
        <begin position="11"/>
        <end position="63"/>
    </location>
</feature>
<evidence type="ECO:0000259" key="1">
    <source>
        <dbReference type="Pfam" id="PF04149"/>
    </source>
</evidence>
<dbReference type="AlphaFoldDB" id="A0A239NZP4"/>
<protein>
    <recommendedName>
        <fullName evidence="1">DUF397 domain-containing protein</fullName>
    </recommendedName>
</protein>